<dbReference type="RefSeq" id="WP_058282450.1">
    <property type="nucleotide sequence ID" value="NZ_CYUD01000008.1"/>
</dbReference>
<keyword evidence="1" id="KW-1133">Transmembrane helix</keyword>
<organism evidence="2 3">
    <name type="scientific">Ruegeria denitrificans</name>
    <dbReference type="NCBI Taxonomy" id="1715692"/>
    <lineage>
        <taxon>Bacteria</taxon>
        <taxon>Pseudomonadati</taxon>
        <taxon>Pseudomonadota</taxon>
        <taxon>Alphaproteobacteria</taxon>
        <taxon>Rhodobacterales</taxon>
        <taxon>Roseobacteraceae</taxon>
        <taxon>Ruegeria</taxon>
    </lineage>
</organism>
<keyword evidence="1" id="KW-0472">Membrane</keyword>
<gene>
    <name evidence="2" type="ORF">RUE5091_02770</name>
</gene>
<feature type="transmembrane region" description="Helical" evidence="1">
    <location>
        <begin position="93"/>
        <end position="120"/>
    </location>
</feature>
<keyword evidence="3" id="KW-1185">Reference proteome</keyword>
<dbReference type="OrthoDB" id="7874312at2"/>
<dbReference type="AlphaFoldDB" id="A0A0P1IJI0"/>
<accession>A0A0P1IJI0</accession>
<dbReference type="Proteomes" id="UP000051260">
    <property type="component" value="Unassembled WGS sequence"/>
</dbReference>
<dbReference type="STRING" id="1715692.RUE5091_02770"/>
<evidence type="ECO:0000256" key="1">
    <source>
        <dbReference type="SAM" id="Phobius"/>
    </source>
</evidence>
<reference evidence="3" key="1">
    <citation type="submission" date="2015-09" db="EMBL/GenBank/DDBJ databases">
        <authorList>
            <person name="Rodrigo-Torres L."/>
            <person name="Arahal D.R."/>
        </authorList>
    </citation>
    <scope>NUCLEOTIDE SEQUENCE [LARGE SCALE GENOMIC DNA]</scope>
    <source>
        <strain evidence="3">CECT 5091</strain>
    </source>
</reference>
<sequence>MSDNSDIQSQITQTVQLLRKKLGVQDKTLTASIRKAKRQLPRRIYKQALLLANAEPMAAHPKLRQVLDTPKLVRASEEVQAHLSGINLADRRLGWFLGMLGGLAFNLIVLSVLLLIFLWWQGFI</sequence>
<proteinExistence type="predicted"/>
<name>A0A0P1IJI0_9RHOB</name>
<evidence type="ECO:0000313" key="3">
    <source>
        <dbReference type="Proteomes" id="UP000051260"/>
    </source>
</evidence>
<dbReference type="EMBL" id="CYUD01000008">
    <property type="protein sequence ID" value="CUK05809.1"/>
    <property type="molecule type" value="Genomic_DNA"/>
</dbReference>
<evidence type="ECO:0000313" key="2">
    <source>
        <dbReference type="EMBL" id="CUK05809.1"/>
    </source>
</evidence>
<protein>
    <submittedName>
        <fullName evidence="2">Uncharacterized protein</fullName>
    </submittedName>
</protein>
<keyword evidence="1" id="KW-0812">Transmembrane</keyword>